<dbReference type="GO" id="GO:0004826">
    <property type="term" value="F:phenylalanine-tRNA ligase activity"/>
    <property type="evidence" value="ECO:0007669"/>
    <property type="project" value="InterPro"/>
</dbReference>
<dbReference type="KEGG" id="fpf:DCC35_12785"/>
<dbReference type="InterPro" id="IPR020825">
    <property type="entry name" value="Phe-tRNA_synthase-like_B3/B4"/>
</dbReference>
<evidence type="ECO:0000313" key="3">
    <source>
        <dbReference type="Proteomes" id="UP000298616"/>
    </source>
</evidence>
<dbReference type="Pfam" id="PF03483">
    <property type="entry name" value="B3_4"/>
    <property type="match status" value="1"/>
</dbReference>
<dbReference type="Proteomes" id="UP000298616">
    <property type="component" value="Chromosome"/>
</dbReference>
<dbReference type="PANTHER" id="PTHR39209">
    <property type="match status" value="1"/>
</dbReference>
<dbReference type="SUPFAM" id="SSF56037">
    <property type="entry name" value="PheT/TilS domain"/>
    <property type="match status" value="1"/>
</dbReference>
<name>A0A4D7JQ13_9BACT</name>
<reference evidence="2 3" key="1">
    <citation type="submission" date="2018-04" db="EMBL/GenBank/DDBJ databases">
        <title>Complete genome uncultured novel isolate.</title>
        <authorList>
            <person name="Merlino G."/>
        </authorList>
    </citation>
    <scope>NUCLEOTIDE SEQUENCE [LARGE SCALE GENOMIC DNA]</scope>
    <source>
        <strain evidence="3">R1DC9</strain>
    </source>
</reference>
<evidence type="ECO:0000313" key="2">
    <source>
        <dbReference type="EMBL" id="QCK15560.1"/>
    </source>
</evidence>
<accession>A0A4D7JQ13</accession>
<dbReference type="InterPro" id="IPR005146">
    <property type="entry name" value="B3/B4_tRNA-bd"/>
</dbReference>
<organism evidence="2 3">
    <name type="scientific">Mangrovivirga cuniculi</name>
    <dbReference type="NCBI Taxonomy" id="2715131"/>
    <lineage>
        <taxon>Bacteria</taxon>
        <taxon>Pseudomonadati</taxon>
        <taxon>Bacteroidota</taxon>
        <taxon>Cytophagia</taxon>
        <taxon>Cytophagales</taxon>
        <taxon>Mangrovivirgaceae</taxon>
        <taxon>Mangrovivirga</taxon>
    </lineage>
</organism>
<feature type="domain" description="B3/B4 tRNA-binding" evidence="1">
    <location>
        <begin position="63"/>
        <end position="210"/>
    </location>
</feature>
<proteinExistence type="predicted"/>
<sequence>MRRIFISDEIKTKLPEIRLGLLEAEIRVVNSISELDDRLEQEIDILFNKYEVEDIKNRPIIEATRNAYKNLGKDPNRYRPSAEALSRRIVQGKGLYQVNNAVDIVNWLSFVSGFSIGAYDLNQVTGDIYLDIAPEGVPYQAIGRGDLNVSSLPALKDDLGYFGTPTSDSDRTCIKPTTSKMIMVFYDFNGKADLELWLKQSAEWFEQFAGAENINTDILK</sequence>
<gene>
    <name evidence="2" type="ORF">DCC35_12785</name>
</gene>
<dbReference type="PANTHER" id="PTHR39209:SF2">
    <property type="entry name" value="CYTOPLASMIC PROTEIN"/>
    <property type="match status" value="1"/>
</dbReference>
<keyword evidence="3" id="KW-1185">Reference proteome</keyword>
<evidence type="ECO:0000259" key="1">
    <source>
        <dbReference type="SMART" id="SM00873"/>
    </source>
</evidence>
<dbReference type="SMART" id="SM00873">
    <property type="entry name" value="B3_4"/>
    <property type="match status" value="1"/>
</dbReference>
<dbReference type="Gene3D" id="3.50.40.10">
    <property type="entry name" value="Phenylalanyl-trna Synthetase, Chain B, domain 3"/>
    <property type="match status" value="1"/>
</dbReference>
<dbReference type="GO" id="GO:0003723">
    <property type="term" value="F:RNA binding"/>
    <property type="evidence" value="ECO:0007669"/>
    <property type="project" value="InterPro"/>
</dbReference>
<dbReference type="RefSeq" id="WP_137091156.1">
    <property type="nucleotide sequence ID" value="NZ_CP028923.1"/>
</dbReference>
<dbReference type="AlphaFoldDB" id="A0A4D7JQ13"/>
<protein>
    <recommendedName>
        <fullName evidence="1">B3/B4 tRNA-binding domain-containing protein</fullName>
    </recommendedName>
</protein>
<dbReference type="OrthoDB" id="9789812at2"/>
<dbReference type="EMBL" id="CP028923">
    <property type="protein sequence ID" value="QCK15560.1"/>
    <property type="molecule type" value="Genomic_DNA"/>
</dbReference>